<accession>A0AAE4HZM0</accession>
<reference evidence="5" key="1">
    <citation type="submission" date="2023-03" db="EMBL/GenBank/DDBJ databases">
        <authorList>
            <person name="Shen W."/>
            <person name="Cai J."/>
        </authorList>
    </citation>
    <scope>NUCLEOTIDE SEQUENCE</scope>
    <source>
        <strain evidence="5">P69-2</strain>
    </source>
</reference>
<feature type="transmembrane region" description="Helical" evidence="1">
    <location>
        <begin position="325"/>
        <end position="342"/>
    </location>
</feature>
<keyword evidence="2" id="KW-0732">Signal</keyword>
<dbReference type="Pfam" id="PF06030">
    <property type="entry name" value="WxLIP_PGBD"/>
    <property type="match status" value="1"/>
</dbReference>
<organism evidence="5 6">
    <name type="scientific">Enterococcus pseudoavium</name>
    <dbReference type="NCBI Taxonomy" id="44007"/>
    <lineage>
        <taxon>Bacteria</taxon>
        <taxon>Bacillati</taxon>
        <taxon>Bacillota</taxon>
        <taxon>Bacilli</taxon>
        <taxon>Lactobacillales</taxon>
        <taxon>Enterococcaceae</taxon>
        <taxon>Enterococcus</taxon>
    </lineage>
</organism>
<dbReference type="EMBL" id="JARQAI010000001">
    <property type="protein sequence ID" value="MDT2735853.1"/>
    <property type="molecule type" value="Genomic_DNA"/>
</dbReference>
<proteinExistence type="predicted"/>
<dbReference type="InterPro" id="IPR010317">
    <property type="entry name" value="WxLIP_PGBD"/>
</dbReference>
<dbReference type="InterPro" id="IPR021759">
    <property type="entry name" value="WxLIP_HBD"/>
</dbReference>
<feature type="signal peptide" evidence="2">
    <location>
        <begin position="1"/>
        <end position="18"/>
    </location>
</feature>
<comment type="caution">
    <text evidence="5">The sequence shown here is derived from an EMBL/GenBank/DDBJ whole genome shotgun (WGS) entry which is preliminary data.</text>
</comment>
<feature type="domain" description="WxL Interacting Protein host binding" evidence="4">
    <location>
        <begin position="155"/>
        <end position="310"/>
    </location>
</feature>
<evidence type="ECO:0000313" key="5">
    <source>
        <dbReference type="EMBL" id="MDT2735853.1"/>
    </source>
</evidence>
<feature type="domain" description="WxL Interacting Protein peptidoglycan binding" evidence="3">
    <location>
        <begin position="23"/>
        <end position="144"/>
    </location>
</feature>
<keyword evidence="1" id="KW-1133">Transmembrane helix</keyword>
<dbReference type="RefSeq" id="WP_311796460.1">
    <property type="nucleotide sequence ID" value="NZ_JARQAI010000001.1"/>
</dbReference>
<evidence type="ECO:0000259" key="3">
    <source>
        <dbReference type="Pfam" id="PF06030"/>
    </source>
</evidence>
<name>A0AAE4HZM0_9ENTE</name>
<protein>
    <submittedName>
        <fullName evidence="5">DUF916 and DUF3324 domain-containing protein</fullName>
    </submittedName>
</protein>
<feature type="chain" id="PRO_5041981425" evidence="2">
    <location>
        <begin position="19"/>
        <end position="347"/>
    </location>
</feature>
<evidence type="ECO:0000259" key="4">
    <source>
        <dbReference type="Pfam" id="PF11797"/>
    </source>
</evidence>
<evidence type="ECO:0000256" key="2">
    <source>
        <dbReference type="SAM" id="SignalP"/>
    </source>
</evidence>
<dbReference type="Pfam" id="PF11797">
    <property type="entry name" value="WxLIP_HBD"/>
    <property type="match status" value="1"/>
</dbReference>
<dbReference type="AlphaFoldDB" id="A0AAE4HZM0"/>
<dbReference type="Proteomes" id="UP001180842">
    <property type="component" value="Unassembled WGS sequence"/>
</dbReference>
<evidence type="ECO:0000313" key="6">
    <source>
        <dbReference type="Proteomes" id="UP001180842"/>
    </source>
</evidence>
<sequence length="347" mass="39011">MLWGFLVLLGSFTNTSWAAEFNFSVLPEIPANQLAQNSSYFDLLMPPNHKQELTIWLKNDTAQPVLVTATTHSAFTNDNGVVEYGGSDVKKINDPTLRFDFAELIQAPRELKLEPHTKRPYRFTLQMPAEVFSGLIAGGITFSEKTEPAAVTNQSGVAINNKFSYALAVLLRQQRETGPPDLRLIKSQIGQVNQRTVLQSTLQNPAAAYLNQLVCQLTLIKQGQTTAFYQGIQKNLQVAPNSRFQLTSFLNETGENKRVAPGKYQVVLEAYGQEAQEGPFYDPRTKKSYRYHWSLEDELTITSKKAQKLNTTDVTLKQEAPDPSLIYGLLTVFVLVVSRMLFRKSKR</sequence>
<evidence type="ECO:0000256" key="1">
    <source>
        <dbReference type="SAM" id="Phobius"/>
    </source>
</evidence>
<keyword evidence="1" id="KW-0812">Transmembrane</keyword>
<keyword evidence="1" id="KW-0472">Membrane</keyword>
<gene>
    <name evidence="5" type="ORF">P7H00_01735</name>
</gene>